<dbReference type="SUPFAM" id="SSF53822">
    <property type="entry name" value="Periplasmic binding protein-like I"/>
    <property type="match status" value="1"/>
</dbReference>
<dbReference type="Pfam" id="PF00356">
    <property type="entry name" value="LacI"/>
    <property type="match status" value="1"/>
</dbReference>
<dbReference type="Proteomes" id="UP001191082">
    <property type="component" value="Unassembled WGS sequence"/>
</dbReference>
<keyword evidence="6" id="KW-1185">Reference proteome</keyword>
<dbReference type="PANTHER" id="PTHR30146:SF109">
    <property type="entry name" value="HTH-TYPE TRANSCRIPTIONAL REGULATOR GALS"/>
    <property type="match status" value="1"/>
</dbReference>
<organism evidence="5 6">
    <name type="scientific">Arenibacterium halophilum</name>
    <dbReference type="NCBI Taxonomy" id="2583821"/>
    <lineage>
        <taxon>Bacteria</taxon>
        <taxon>Pseudomonadati</taxon>
        <taxon>Pseudomonadota</taxon>
        <taxon>Alphaproteobacteria</taxon>
        <taxon>Rhodobacterales</taxon>
        <taxon>Paracoccaceae</taxon>
        <taxon>Arenibacterium</taxon>
    </lineage>
</organism>
<dbReference type="Gene3D" id="1.10.260.40">
    <property type="entry name" value="lambda repressor-like DNA-binding domains"/>
    <property type="match status" value="1"/>
</dbReference>
<dbReference type="Pfam" id="PF13377">
    <property type="entry name" value="Peripla_BP_3"/>
    <property type="match status" value="1"/>
</dbReference>
<dbReference type="CDD" id="cd06281">
    <property type="entry name" value="PBP1_LacI-like"/>
    <property type="match status" value="1"/>
</dbReference>
<accession>A0ABY2X9E8</accession>
<name>A0ABY2X9E8_9RHOB</name>
<dbReference type="PANTHER" id="PTHR30146">
    <property type="entry name" value="LACI-RELATED TRANSCRIPTIONAL REPRESSOR"/>
    <property type="match status" value="1"/>
</dbReference>
<dbReference type="PROSITE" id="PS00356">
    <property type="entry name" value="HTH_LACI_1"/>
    <property type="match status" value="1"/>
</dbReference>
<gene>
    <name evidence="5" type="ORF">FGK64_07440</name>
</gene>
<dbReference type="Gene3D" id="3.40.50.2300">
    <property type="match status" value="2"/>
</dbReference>
<sequence length="340" mass="36940">MTNRSRKTIKDVAAAAGVSIGTASRALNRRGRVSEATVIRVTNAAKKLGYQPDAIAQSLRLKSTMVIGMLVTDLSNPFFAGVIRAAEKRLQQAGYALLVGNTDNESEREGALIDLFRRRRVDGLIMGPCAAENVPLLEDLDQNDVPIVGYDRDVGSDQSGLHVDHRRAAYEATRHLLNLGHERIALLSSSSKLSPGRERIAGYTEALAERGFEPRDDLIRAHKSSMDFVASEALSLMSLRPAPTAFLTLGTRMLAGTLQGLRQNGLRIPQDVSVLTVGDTDLARLHAPSISTVTWDLELVGQMLAELMLRRLDKSEDGAPQRIIIPTQLIERESCGSPGA</sequence>
<dbReference type="SUPFAM" id="SSF47413">
    <property type="entry name" value="lambda repressor-like DNA-binding domains"/>
    <property type="match status" value="1"/>
</dbReference>
<dbReference type="InterPro" id="IPR010982">
    <property type="entry name" value="Lambda_DNA-bd_dom_sf"/>
</dbReference>
<keyword evidence="3" id="KW-0804">Transcription</keyword>
<evidence type="ECO:0000259" key="4">
    <source>
        <dbReference type="PROSITE" id="PS50932"/>
    </source>
</evidence>
<keyword evidence="2" id="KW-0238">DNA-binding</keyword>
<evidence type="ECO:0000313" key="5">
    <source>
        <dbReference type="EMBL" id="TMV12633.1"/>
    </source>
</evidence>
<dbReference type="InterPro" id="IPR046335">
    <property type="entry name" value="LacI/GalR-like_sensor"/>
</dbReference>
<dbReference type="InterPro" id="IPR028082">
    <property type="entry name" value="Peripla_BP_I"/>
</dbReference>
<feature type="domain" description="HTH lacI-type" evidence="4">
    <location>
        <begin position="7"/>
        <end position="61"/>
    </location>
</feature>
<evidence type="ECO:0000256" key="1">
    <source>
        <dbReference type="ARBA" id="ARBA00023015"/>
    </source>
</evidence>
<evidence type="ECO:0000313" key="6">
    <source>
        <dbReference type="Proteomes" id="UP001191082"/>
    </source>
</evidence>
<dbReference type="CDD" id="cd01392">
    <property type="entry name" value="HTH_LacI"/>
    <property type="match status" value="1"/>
</dbReference>
<dbReference type="PROSITE" id="PS50932">
    <property type="entry name" value="HTH_LACI_2"/>
    <property type="match status" value="1"/>
</dbReference>
<dbReference type="InterPro" id="IPR000843">
    <property type="entry name" value="HTH_LacI"/>
</dbReference>
<dbReference type="EMBL" id="VCPC01000002">
    <property type="protein sequence ID" value="TMV12633.1"/>
    <property type="molecule type" value="Genomic_DNA"/>
</dbReference>
<dbReference type="SMART" id="SM00354">
    <property type="entry name" value="HTH_LACI"/>
    <property type="match status" value="1"/>
</dbReference>
<protein>
    <submittedName>
        <fullName evidence="5">LacI family transcriptional regulator</fullName>
    </submittedName>
</protein>
<evidence type="ECO:0000256" key="3">
    <source>
        <dbReference type="ARBA" id="ARBA00023163"/>
    </source>
</evidence>
<proteinExistence type="predicted"/>
<comment type="caution">
    <text evidence="5">The sequence shown here is derived from an EMBL/GenBank/DDBJ whole genome shotgun (WGS) entry which is preliminary data.</text>
</comment>
<keyword evidence="1" id="KW-0805">Transcription regulation</keyword>
<reference evidence="5 6" key="1">
    <citation type="submission" date="2019-05" db="EMBL/GenBank/DDBJ databases">
        <title>Marivita sp. nov. isolated from sea sediment.</title>
        <authorList>
            <person name="Kim W."/>
        </authorList>
    </citation>
    <scope>NUCLEOTIDE SEQUENCE [LARGE SCALE GENOMIC DNA]</scope>
    <source>
        <strain evidence="5 6">CAU 1492</strain>
    </source>
</reference>
<evidence type="ECO:0000256" key="2">
    <source>
        <dbReference type="ARBA" id="ARBA00023125"/>
    </source>
</evidence>
<dbReference type="RefSeq" id="WP_138863187.1">
    <property type="nucleotide sequence ID" value="NZ_VCPC01000002.1"/>
</dbReference>